<dbReference type="PANTHER" id="PTHR34701:SF1">
    <property type="entry name" value="TRANSCRIPTIONAL REGULATOR MRAZ"/>
    <property type="match status" value="1"/>
</dbReference>
<dbReference type="EMBL" id="CM001376">
    <property type="protein sequence ID" value="EHM13502.1"/>
    <property type="molecule type" value="Genomic_DNA"/>
</dbReference>
<evidence type="ECO:0000313" key="9">
    <source>
        <dbReference type="EMBL" id="EHM13502.1"/>
    </source>
</evidence>
<evidence type="ECO:0000256" key="6">
    <source>
        <dbReference type="ARBA" id="ARBA00023163"/>
    </source>
</evidence>
<dbReference type="InterPro" id="IPR037914">
    <property type="entry name" value="SpoVT-AbrB_sf"/>
</dbReference>
<dbReference type="InterPro" id="IPR035642">
    <property type="entry name" value="MraZ_N"/>
</dbReference>
<evidence type="ECO:0000256" key="4">
    <source>
        <dbReference type="ARBA" id="ARBA00023015"/>
    </source>
</evidence>
<evidence type="ECO:0000256" key="2">
    <source>
        <dbReference type="ARBA" id="ARBA00022490"/>
    </source>
</evidence>
<keyword evidence="6 7" id="KW-0804">Transcription</keyword>
<protein>
    <recommendedName>
        <fullName evidence="1 7">Transcriptional regulator MraZ</fullName>
    </recommendedName>
</protein>
<dbReference type="InterPro" id="IPR003444">
    <property type="entry name" value="MraZ"/>
</dbReference>
<gene>
    <name evidence="7" type="primary">mraZ</name>
    <name evidence="9" type="ORF">JonanDRAFT_1135</name>
</gene>
<keyword evidence="4 7" id="KW-0805">Transcription regulation</keyword>
<keyword evidence="2 7" id="KW-0963">Cytoplasm</keyword>
<dbReference type="InterPro" id="IPR035644">
    <property type="entry name" value="MraZ_C"/>
</dbReference>
<dbReference type="InterPro" id="IPR038619">
    <property type="entry name" value="MraZ_sf"/>
</dbReference>
<evidence type="ECO:0000259" key="8">
    <source>
        <dbReference type="PROSITE" id="PS51740"/>
    </source>
</evidence>
<dbReference type="SUPFAM" id="SSF89447">
    <property type="entry name" value="AbrB/MazE/MraZ-like"/>
    <property type="match status" value="1"/>
</dbReference>
<dbReference type="InterPro" id="IPR020603">
    <property type="entry name" value="MraZ_dom"/>
</dbReference>
<dbReference type="NCBIfam" id="TIGR00242">
    <property type="entry name" value="division/cell wall cluster transcriptional repressor MraZ"/>
    <property type="match status" value="1"/>
</dbReference>
<dbReference type="GO" id="GO:0005737">
    <property type="term" value="C:cytoplasm"/>
    <property type="evidence" value="ECO:0007669"/>
    <property type="project" value="UniProtKB-UniRule"/>
</dbReference>
<dbReference type="CDD" id="cd16321">
    <property type="entry name" value="MraZ_C"/>
    <property type="match status" value="1"/>
</dbReference>
<dbReference type="RefSeq" id="WP_008521584.1">
    <property type="nucleotide sequence ID" value="NZ_CM001376.1"/>
</dbReference>
<comment type="subunit">
    <text evidence="7">Forms oligomers.</text>
</comment>
<dbReference type="InterPro" id="IPR007159">
    <property type="entry name" value="SpoVT-AbrB_dom"/>
</dbReference>
<dbReference type="HOGENOM" id="CLU_107907_0_5_0"/>
<evidence type="ECO:0000256" key="7">
    <source>
        <dbReference type="HAMAP-Rule" id="MF_01008"/>
    </source>
</evidence>
<feature type="domain" description="SpoVT-AbrB" evidence="8">
    <location>
        <begin position="5"/>
        <end position="47"/>
    </location>
</feature>
<dbReference type="GO" id="GO:0000976">
    <property type="term" value="F:transcription cis-regulatory region binding"/>
    <property type="evidence" value="ECO:0007669"/>
    <property type="project" value="TreeGrafter"/>
</dbReference>
<dbReference type="Pfam" id="PF02381">
    <property type="entry name" value="MraZ"/>
    <property type="match status" value="2"/>
</dbReference>
<evidence type="ECO:0000256" key="3">
    <source>
        <dbReference type="ARBA" id="ARBA00022737"/>
    </source>
</evidence>
<accession>H0ULE3</accession>
<dbReference type="STRING" id="885272.JonanDRAFT_1135"/>
<evidence type="ECO:0000256" key="5">
    <source>
        <dbReference type="ARBA" id="ARBA00023125"/>
    </source>
</evidence>
<dbReference type="OrthoDB" id="9807753at2"/>
<name>H0ULE3_9BACT</name>
<keyword evidence="10" id="KW-1185">Reference proteome</keyword>
<dbReference type="CDD" id="cd16320">
    <property type="entry name" value="MraZ_N"/>
    <property type="match status" value="1"/>
</dbReference>
<comment type="subcellular location">
    <subcellularLocation>
        <location evidence="7">Cytoplasm</location>
        <location evidence="7">Nucleoid</location>
    </subcellularLocation>
</comment>
<keyword evidence="5 7" id="KW-0238">DNA-binding</keyword>
<dbReference type="PANTHER" id="PTHR34701">
    <property type="entry name" value="TRANSCRIPTIONAL REGULATOR MRAZ"/>
    <property type="match status" value="1"/>
</dbReference>
<proteinExistence type="inferred from homology"/>
<dbReference type="GO" id="GO:2000143">
    <property type="term" value="P:negative regulation of DNA-templated transcription initiation"/>
    <property type="evidence" value="ECO:0007669"/>
    <property type="project" value="TreeGrafter"/>
</dbReference>
<dbReference type="Proteomes" id="UP000003806">
    <property type="component" value="Chromosome"/>
</dbReference>
<evidence type="ECO:0000256" key="1">
    <source>
        <dbReference type="ARBA" id="ARBA00013860"/>
    </source>
</evidence>
<keyword evidence="3" id="KW-0677">Repeat</keyword>
<dbReference type="eggNOG" id="COG2001">
    <property type="taxonomic scope" value="Bacteria"/>
</dbReference>
<dbReference type="Gene3D" id="3.40.1550.20">
    <property type="entry name" value="Transcriptional regulator MraZ domain"/>
    <property type="match status" value="1"/>
</dbReference>
<comment type="similarity">
    <text evidence="7">Belongs to the MraZ family.</text>
</comment>
<reference evidence="9 10" key="1">
    <citation type="submission" date="2011-11" db="EMBL/GenBank/DDBJ databases">
        <title>The Noncontiguous Finished genome of Jonquetella anthropi DSM 22815.</title>
        <authorList>
            <consortium name="US DOE Joint Genome Institute (JGI-PGF)"/>
            <person name="Lucas S."/>
            <person name="Copeland A."/>
            <person name="Lapidus A."/>
            <person name="Glavina del Rio T."/>
            <person name="Dalin E."/>
            <person name="Tice H."/>
            <person name="Bruce D."/>
            <person name="Goodwin L."/>
            <person name="Pitluck S."/>
            <person name="Peters L."/>
            <person name="Mikhailova N."/>
            <person name="Held B."/>
            <person name="Kyrpides N."/>
            <person name="Mavromatis K."/>
            <person name="Ivanova N."/>
            <person name="Markowitz V."/>
            <person name="Cheng J.-F."/>
            <person name="Hugenholtz P."/>
            <person name="Woyke T."/>
            <person name="Wu D."/>
            <person name="Gronow S."/>
            <person name="Wellnitz S."/>
            <person name="Brambilla E."/>
            <person name="Klenk H.-P."/>
            <person name="Eisen J.A."/>
        </authorList>
    </citation>
    <scope>NUCLEOTIDE SEQUENCE [LARGE SCALE GENOMIC DNA]</scope>
    <source>
        <strain evidence="9 10">DSM 22815</strain>
    </source>
</reference>
<feature type="domain" description="SpoVT-AbrB" evidence="8">
    <location>
        <begin position="76"/>
        <end position="119"/>
    </location>
</feature>
<dbReference type="PROSITE" id="PS51740">
    <property type="entry name" value="SPOVT_ABRB"/>
    <property type="match status" value="2"/>
</dbReference>
<evidence type="ECO:0000313" key="10">
    <source>
        <dbReference type="Proteomes" id="UP000003806"/>
    </source>
</evidence>
<organism evidence="9 10">
    <name type="scientific">Jonquetella anthropi DSM 22815</name>
    <dbReference type="NCBI Taxonomy" id="885272"/>
    <lineage>
        <taxon>Bacteria</taxon>
        <taxon>Thermotogati</taxon>
        <taxon>Synergistota</taxon>
        <taxon>Synergistia</taxon>
        <taxon>Synergistales</taxon>
        <taxon>Dethiosulfovibrionaceae</taxon>
        <taxon>Jonquetella</taxon>
    </lineage>
</organism>
<dbReference type="GO" id="GO:0009295">
    <property type="term" value="C:nucleoid"/>
    <property type="evidence" value="ECO:0007669"/>
    <property type="project" value="UniProtKB-SubCell"/>
</dbReference>
<sequence length="143" mass="15653">MLMGTCEHRLDSKGRLVLPAKFRSELGSTVVCTVGLDRCVAVYSTDGWEKYLAKLQTLPFAKESARRFMRVVLGSADELPVDGAGRILVGAFLKDYAGLGEQVTIVGVSDHVELWNSERWNAGRDDILKDFESLAEGVGDFGV</sequence>
<dbReference type="HAMAP" id="MF_01008">
    <property type="entry name" value="MraZ"/>
    <property type="match status" value="1"/>
</dbReference>
<dbReference type="AlphaFoldDB" id="H0ULE3"/>
<dbReference type="GO" id="GO:0003700">
    <property type="term" value="F:DNA-binding transcription factor activity"/>
    <property type="evidence" value="ECO:0007669"/>
    <property type="project" value="UniProtKB-UniRule"/>
</dbReference>